<evidence type="ECO:0000313" key="3">
    <source>
        <dbReference type="EMBL" id="KAA1420577.1"/>
    </source>
</evidence>
<accession>A0A5Q6RRC6</accession>
<feature type="compositionally biased region" description="Basic and acidic residues" evidence="1">
    <location>
        <begin position="150"/>
        <end position="164"/>
    </location>
</feature>
<evidence type="ECO:0000256" key="1">
    <source>
        <dbReference type="SAM" id="MobiDB-lite"/>
    </source>
</evidence>
<dbReference type="Proteomes" id="UP000307768">
    <property type="component" value="Unassembled WGS sequence"/>
</dbReference>
<protein>
    <submittedName>
        <fullName evidence="3">DUF4439 domain-containing protein</fullName>
    </submittedName>
</protein>
<dbReference type="InterPro" id="IPR029447">
    <property type="entry name" value="DUF4439"/>
</dbReference>
<dbReference type="InterPro" id="IPR012347">
    <property type="entry name" value="Ferritin-like"/>
</dbReference>
<feature type="region of interest" description="Disordered" evidence="1">
    <location>
        <begin position="51"/>
        <end position="277"/>
    </location>
</feature>
<feature type="compositionally biased region" description="Basic residues" evidence="1">
    <location>
        <begin position="203"/>
        <end position="213"/>
    </location>
</feature>
<feature type="compositionally biased region" description="Basic and acidic residues" evidence="1">
    <location>
        <begin position="256"/>
        <end position="270"/>
    </location>
</feature>
<dbReference type="Pfam" id="PF14530">
    <property type="entry name" value="DUF4439"/>
    <property type="match status" value="1"/>
</dbReference>
<dbReference type="InterPro" id="IPR009078">
    <property type="entry name" value="Ferritin-like_SF"/>
</dbReference>
<dbReference type="AlphaFoldDB" id="A0A5Q6RRC6"/>
<comment type="caution">
    <text evidence="3">The sequence shown here is derived from an EMBL/GenBank/DDBJ whole genome shotgun (WGS) entry which is preliminary data.</text>
</comment>
<proteinExistence type="predicted"/>
<sequence>MRPFVSSTASRSIPWDRTMSSNNAWRLSGTGVVAMGRASVFCCAAGVLRRGGAGSTTSHSRGWCGARSDGTAAAPYDPPIGSLRETRTAAPPARRRPSSAAGRRRAPDARRRLRLLVAGPDAVDAGSGGPPRPRPARGRASAAGGPAGRRTHDGGHARRARDGSRAVGRTCGGAPRGARPCGGRSDGHSPVGRHLADVGLPHARPRTPRRRSARAGDAQPGGSGRAPRGLRRRDRPGRRAPAGVAERRLRPGRGRPPNDEGRRMRTHDEDPTAVEVDPTDALQNALAGEHGAVYAYGFVAGRVEPGSAIQRQATSSYAVHRKRRDDLIALLTRDEQTPVEPAPAYDTGAVATTADVRRLAQETESGLVSSWLAVVGVTSGAARTYAVDATSDSATALLAWGGDPSALPGTE</sequence>
<gene>
    <name evidence="3" type="ORF">FE697_016630</name>
</gene>
<evidence type="ECO:0000259" key="2">
    <source>
        <dbReference type="Pfam" id="PF14530"/>
    </source>
</evidence>
<name>A0A5Q6RRC6_9ACTN</name>
<feature type="compositionally biased region" description="Basic residues" evidence="1">
    <location>
        <begin position="228"/>
        <end position="238"/>
    </location>
</feature>
<dbReference type="EMBL" id="VDFQ02000005">
    <property type="protein sequence ID" value="KAA1420577.1"/>
    <property type="molecule type" value="Genomic_DNA"/>
</dbReference>
<dbReference type="Gene3D" id="1.20.1260.10">
    <property type="match status" value="1"/>
</dbReference>
<reference evidence="3 4" key="1">
    <citation type="submission" date="2019-09" db="EMBL/GenBank/DDBJ databases">
        <title>Mumia zhuanghuii sp. nov. isolated from the intestinal contents of plateau pika (Ochotona curzoniae) in the Qinghai-Tibet plateau of China.</title>
        <authorList>
            <person name="Tian Z."/>
        </authorList>
    </citation>
    <scope>NUCLEOTIDE SEQUENCE [LARGE SCALE GENOMIC DNA]</scope>
    <source>
        <strain evidence="4">350</strain>
    </source>
</reference>
<dbReference type="OrthoDB" id="5195580at2"/>
<organism evidence="3 4">
    <name type="scientific">Mumia zhuanghuii</name>
    <dbReference type="NCBI Taxonomy" id="2585211"/>
    <lineage>
        <taxon>Bacteria</taxon>
        <taxon>Bacillati</taxon>
        <taxon>Actinomycetota</taxon>
        <taxon>Actinomycetes</taxon>
        <taxon>Propionibacteriales</taxon>
        <taxon>Nocardioidaceae</taxon>
        <taxon>Mumia</taxon>
    </lineage>
</organism>
<dbReference type="CDD" id="cd00657">
    <property type="entry name" value="Ferritin_like"/>
    <property type="match status" value="1"/>
</dbReference>
<dbReference type="SUPFAM" id="SSF47240">
    <property type="entry name" value="Ferritin-like"/>
    <property type="match status" value="1"/>
</dbReference>
<evidence type="ECO:0000313" key="4">
    <source>
        <dbReference type="Proteomes" id="UP000307768"/>
    </source>
</evidence>
<feature type="domain" description="DUF4439" evidence="2">
    <location>
        <begin position="281"/>
        <end position="410"/>
    </location>
</feature>